<feature type="transmembrane region" description="Helical" evidence="1">
    <location>
        <begin position="249"/>
        <end position="265"/>
    </location>
</feature>
<keyword evidence="1" id="KW-0812">Transmembrane</keyword>
<dbReference type="Gene3D" id="1.10.3730.20">
    <property type="match status" value="1"/>
</dbReference>
<dbReference type="InterPro" id="IPR037185">
    <property type="entry name" value="EmrE-like"/>
</dbReference>
<keyword evidence="1" id="KW-1133">Transmembrane helix</keyword>
<sequence>MSTPSPLRGALLMVAFCIMAPLLDACSKLATEAIPVGQITAARFLFQGLCMLPVFALMRPKWGGTRRDLFFITARAFCLILSTYCFVASVQFMPIADAIAIVFVMPFMIMGLSRLIFGTPIGKQQVLASLVGFGGALLVIQPKLSTYGLVALFPLGCALAFSFYEFATQAMSTRVDAVSMQLHTSLAGFAMAAPVLWAFDGSGVTPLDPVMPDAINTLWLFGVGFWAAASHFCMTVAMRHAPAATLAPLHYLELPMAVFLGYAIFGDFPNAYTWIGMAVIVGSGLYVIRLETRGQPPLLPDEAI</sequence>
<feature type="transmembrane region" description="Helical" evidence="1">
    <location>
        <begin position="69"/>
        <end position="92"/>
    </location>
</feature>
<evidence type="ECO:0000313" key="4">
    <source>
        <dbReference type="Proteomes" id="UP001193501"/>
    </source>
</evidence>
<feature type="transmembrane region" description="Helical" evidence="1">
    <location>
        <begin position="219"/>
        <end position="237"/>
    </location>
</feature>
<dbReference type="SUPFAM" id="SSF103481">
    <property type="entry name" value="Multidrug resistance efflux transporter EmrE"/>
    <property type="match status" value="2"/>
</dbReference>
<comment type="caution">
    <text evidence="3">The sequence shown here is derived from an EMBL/GenBank/DDBJ whole genome shotgun (WGS) entry which is preliminary data.</text>
</comment>
<dbReference type="PANTHER" id="PTHR22911:SF103">
    <property type="entry name" value="BLR2811 PROTEIN"/>
    <property type="match status" value="1"/>
</dbReference>
<feature type="transmembrane region" description="Helical" evidence="1">
    <location>
        <begin position="271"/>
        <end position="288"/>
    </location>
</feature>
<dbReference type="PANTHER" id="PTHR22911">
    <property type="entry name" value="ACYL-MALONYL CONDENSING ENZYME-RELATED"/>
    <property type="match status" value="1"/>
</dbReference>
<feature type="transmembrane region" description="Helical" evidence="1">
    <location>
        <begin position="98"/>
        <end position="117"/>
    </location>
</feature>
<feature type="domain" description="EamA" evidence="2">
    <location>
        <begin position="152"/>
        <end position="283"/>
    </location>
</feature>
<feature type="transmembrane region" description="Helical" evidence="1">
    <location>
        <begin position="147"/>
        <end position="166"/>
    </location>
</feature>
<dbReference type="RefSeq" id="WP_168776250.1">
    <property type="nucleotide sequence ID" value="NZ_JAABNR010000023.1"/>
</dbReference>
<reference evidence="3" key="1">
    <citation type="submission" date="2020-01" db="EMBL/GenBank/DDBJ databases">
        <authorList>
            <person name="Chen W.-M."/>
        </authorList>
    </citation>
    <scope>NUCLEOTIDE SEQUENCE</scope>
    <source>
        <strain evidence="3">CYK-10</strain>
    </source>
</reference>
<feature type="transmembrane region" description="Helical" evidence="1">
    <location>
        <begin position="124"/>
        <end position="141"/>
    </location>
</feature>
<evidence type="ECO:0000313" key="3">
    <source>
        <dbReference type="EMBL" id="NBZ89452.1"/>
    </source>
</evidence>
<accession>A0AAE5BWM0</accession>
<protein>
    <submittedName>
        <fullName evidence="3">EamA family transporter</fullName>
    </submittedName>
</protein>
<feature type="transmembrane region" description="Helical" evidence="1">
    <location>
        <begin position="35"/>
        <end position="57"/>
    </location>
</feature>
<organism evidence="3 4">
    <name type="scientific">Stagnihabitans tardus</name>
    <dbReference type="NCBI Taxonomy" id="2699202"/>
    <lineage>
        <taxon>Bacteria</taxon>
        <taxon>Pseudomonadati</taxon>
        <taxon>Pseudomonadota</taxon>
        <taxon>Alphaproteobacteria</taxon>
        <taxon>Rhodobacterales</taxon>
        <taxon>Paracoccaceae</taxon>
        <taxon>Stagnihabitans</taxon>
    </lineage>
</organism>
<dbReference type="Proteomes" id="UP001193501">
    <property type="component" value="Unassembled WGS sequence"/>
</dbReference>
<gene>
    <name evidence="3" type="ORF">GV832_17835</name>
</gene>
<keyword evidence="1" id="KW-0472">Membrane</keyword>
<dbReference type="EMBL" id="JAABNR010000023">
    <property type="protein sequence ID" value="NBZ89452.1"/>
    <property type="molecule type" value="Genomic_DNA"/>
</dbReference>
<dbReference type="Pfam" id="PF00892">
    <property type="entry name" value="EamA"/>
    <property type="match status" value="2"/>
</dbReference>
<proteinExistence type="predicted"/>
<dbReference type="AlphaFoldDB" id="A0AAE5BWM0"/>
<dbReference type="InterPro" id="IPR000620">
    <property type="entry name" value="EamA_dom"/>
</dbReference>
<name>A0AAE5BWM0_9RHOB</name>
<feature type="transmembrane region" description="Helical" evidence="1">
    <location>
        <begin position="178"/>
        <end position="199"/>
    </location>
</feature>
<feature type="domain" description="EamA" evidence="2">
    <location>
        <begin position="8"/>
        <end position="140"/>
    </location>
</feature>
<keyword evidence="4" id="KW-1185">Reference proteome</keyword>
<evidence type="ECO:0000256" key="1">
    <source>
        <dbReference type="SAM" id="Phobius"/>
    </source>
</evidence>
<evidence type="ECO:0000259" key="2">
    <source>
        <dbReference type="Pfam" id="PF00892"/>
    </source>
</evidence>
<dbReference type="GO" id="GO:0016020">
    <property type="term" value="C:membrane"/>
    <property type="evidence" value="ECO:0007669"/>
    <property type="project" value="InterPro"/>
</dbReference>